<dbReference type="Pfam" id="PF13148">
    <property type="entry name" value="DUF3987"/>
    <property type="match status" value="1"/>
</dbReference>
<keyword evidence="3" id="KW-1185">Reference proteome</keyword>
<gene>
    <name evidence="2" type="ORF">JK359_09470</name>
</gene>
<feature type="compositionally biased region" description="Basic and acidic residues" evidence="1">
    <location>
        <begin position="465"/>
        <end position="479"/>
    </location>
</feature>
<dbReference type="AlphaFoldDB" id="A0A937JK76"/>
<dbReference type="Proteomes" id="UP000661858">
    <property type="component" value="Unassembled WGS sequence"/>
</dbReference>
<evidence type="ECO:0000256" key="1">
    <source>
        <dbReference type="SAM" id="MobiDB-lite"/>
    </source>
</evidence>
<feature type="compositionally biased region" description="Basic and acidic residues" evidence="1">
    <location>
        <begin position="408"/>
        <end position="429"/>
    </location>
</feature>
<accession>A0A937JK76</accession>
<feature type="region of interest" description="Disordered" evidence="1">
    <location>
        <begin position="384"/>
        <end position="479"/>
    </location>
</feature>
<evidence type="ECO:0000313" key="2">
    <source>
        <dbReference type="EMBL" id="MBL1082209.1"/>
    </source>
</evidence>
<protein>
    <submittedName>
        <fullName evidence="2">DUF3987 domain-containing protein</fullName>
    </submittedName>
</protein>
<feature type="compositionally biased region" description="Low complexity" evidence="1">
    <location>
        <begin position="397"/>
        <end position="407"/>
    </location>
</feature>
<sequence length="479" mass="52190">MSTPVMYGPIGRAVRRIAPFLEADPLGVYVAALSFWSAAIGGTVKVSSRGNARPVLLWSALVAGTGRGKGTALRAAHHVVDKALGRFLTTNTTSGITSGASLVQHLWDQQEATSETEHGRDVRTFVCEEEWTEILKRVKRDPSFTTKLRTAWDGATLRNTTKDEAQEVRDPAMVLHAHITPSDWAKYVGESEAAGGSYNRILPFLLGSVPMLDDDRVTLPKVDGRELSDAYGWATARPRVITLGEDARPLWWIVRRYARILGEALPEAQAVFIERTAEQTLRVAACLAASECSETITAEMLSAAFTLVRRSVQDAVRITKGATSPKVKRQPLSLADKVRARIEMHGGRATSSQVLPFVGATAADVKALPGIVVTVERSGRTGRPATVFSLRGDSSDDSAAQPASTDSNRNRDTSRHAEPQPASAEREQNRATVVRLDAYRPEPTQVPEPAPEPKRLVRTPVSVTERPKPLEENPFRALL</sequence>
<dbReference type="RefSeq" id="WP_201833885.1">
    <property type="nucleotide sequence ID" value="NZ_JAERRK010000003.1"/>
</dbReference>
<dbReference type="InterPro" id="IPR025048">
    <property type="entry name" value="DUF3987"/>
</dbReference>
<comment type="caution">
    <text evidence="2">The sequence shown here is derived from an EMBL/GenBank/DDBJ whole genome shotgun (WGS) entry which is preliminary data.</text>
</comment>
<organism evidence="2 3">
    <name type="scientific">Streptomyces actinomycinicus</name>
    <dbReference type="NCBI Taxonomy" id="1695166"/>
    <lineage>
        <taxon>Bacteria</taxon>
        <taxon>Bacillati</taxon>
        <taxon>Actinomycetota</taxon>
        <taxon>Actinomycetes</taxon>
        <taxon>Kitasatosporales</taxon>
        <taxon>Streptomycetaceae</taxon>
        <taxon>Streptomyces</taxon>
    </lineage>
</organism>
<evidence type="ECO:0000313" key="3">
    <source>
        <dbReference type="Proteomes" id="UP000661858"/>
    </source>
</evidence>
<proteinExistence type="predicted"/>
<name>A0A937JK76_9ACTN</name>
<reference evidence="2" key="1">
    <citation type="submission" date="2021-01" db="EMBL/GenBank/DDBJ databases">
        <title>WGS of actinomycetes isolated from Thailand.</title>
        <authorList>
            <person name="Thawai C."/>
        </authorList>
    </citation>
    <scope>NUCLEOTIDE SEQUENCE</scope>
    <source>
        <strain evidence="2">RCU-197</strain>
    </source>
</reference>
<dbReference type="EMBL" id="JAERRK010000003">
    <property type="protein sequence ID" value="MBL1082209.1"/>
    <property type="molecule type" value="Genomic_DNA"/>
</dbReference>